<organism evidence="2 3">
    <name type="scientific">Symbiodinium microadriaticum</name>
    <name type="common">Dinoflagellate</name>
    <name type="synonym">Zooxanthella microadriatica</name>
    <dbReference type="NCBI Taxonomy" id="2951"/>
    <lineage>
        <taxon>Eukaryota</taxon>
        <taxon>Sar</taxon>
        <taxon>Alveolata</taxon>
        <taxon>Dinophyceae</taxon>
        <taxon>Suessiales</taxon>
        <taxon>Symbiodiniaceae</taxon>
        <taxon>Symbiodinium</taxon>
    </lineage>
</organism>
<gene>
    <name evidence="2" type="ORF">AK812_SmicGene41423</name>
</gene>
<feature type="region of interest" description="Disordered" evidence="1">
    <location>
        <begin position="67"/>
        <end position="92"/>
    </location>
</feature>
<dbReference type="Proteomes" id="UP000186817">
    <property type="component" value="Unassembled WGS sequence"/>
</dbReference>
<reference evidence="2 3" key="1">
    <citation type="submission" date="2016-02" db="EMBL/GenBank/DDBJ databases">
        <title>Genome analysis of coral dinoflagellate symbionts highlights evolutionary adaptations to a symbiotic lifestyle.</title>
        <authorList>
            <person name="Aranda M."/>
            <person name="Li Y."/>
            <person name="Liew Y.J."/>
            <person name="Baumgarten S."/>
            <person name="Simakov O."/>
            <person name="Wilson M."/>
            <person name="Piel J."/>
            <person name="Ashoor H."/>
            <person name="Bougouffa S."/>
            <person name="Bajic V.B."/>
            <person name="Ryu T."/>
            <person name="Ravasi T."/>
            <person name="Bayer T."/>
            <person name="Micklem G."/>
            <person name="Kim H."/>
            <person name="Bhak J."/>
            <person name="Lajeunesse T.C."/>
            <person name="Voolstra C.R."/>
        </authorList>
    </citation>
    <scope>NUCLEOTIDE SEQUENCE [LARGE SCALE GENOMIC DNA]</scope>
    <source>
        <strain evidence="2 3">CCMP2467</strain>
    </source>
</reference>
<dbReference type="AlphaFoldDB" id="A0A1Q9C649"/>
<dbReference type="EMBL" id="LSRX01001618">
    <property type="protein sequence ID" value="OLP78398.1"/>
    <property type="molecule type" value="Genomic_DNA"/>
</dbReference>
<evidence type="ECO:0000256" key="1">
    <source>
        <dbReference type="SAM" id="MobiDB-lite"/>
    </source>
</evidence>
<name>A0A1Q9C649_SYMMI</name>
<sequence>MKKYCSIAGIFYFFTRDSTAVPRLQDQHERALEALARVGMGSAHNRGVTHIASESFFDYEQPDNFVRSSDDRSDHTAQGMTPPQSEDDTPGAADCQEACEALLDTPPETARSWLYVPLLLHAAGRLADHAARVWLAHPSGGARWRRAAESLAAASPYALSDAVGLAEESTDVDVACICKRPLPYHGEMPLQ</sequence>
<evidence type="ECO:0000313" key="2">
    <source>
        <dbReference type="EMBL" id="OLP78398.1"/>
    </source>
</evidence>
<keyword evidence="3" id="KW-1185">Reference proteome</keyword>
<accession>A0A1Q9C649</accession>
<evidence type="ECO:0000313" key="3">
    <source>
        <dbReference type="Proteomes" id="UP000186817"/>
    </source>
</evidence>
<comment type="caution">
    <text evidence="2">The sequence shown here is derived from an EMBL/GenBank/DDBJ whole genome shotgun (WGS) entry which is preliminary data.</text>
</comment>
<proteinExistence type="predicted"/>
<protein>
    <submittedName>
        <fullName evidence="2">Uncharacterized protein</fullName>
    </submittedName>
</protein>